<reference evidence="2 3" key="1">
    <citation type="submission" date="2013-03" db="EMBL/GenBank/DDBJ databases">
        <authorList>
            <person name="Warren W."/>
            <person name="Wilson R.K."/>
        </authorList>
    </citation>
    <scope>NUCLEOTIDE SEQUENCE</scope>
</reference>
<organism evidence="2 3">
    <name type="scientific">Macaca fascicularis</name>
    <name type="common">Crab-eating macaque</name>
    <name type="synonym">Cynomolgus monkey</name>
    <dbReference type="NCBI Taxonomy" id="9541"/>
    <lineage>
        <taxon>Eukaryota</taxon>
        <taxon>Metazoa</taxon>
        <taxon>Chordata</taxon>
        <taxon>Craniata</taxon>
        <taxon>Vertebrata</taxon>
        <taxon>Euteleostomi</taxon>
        <taxon>Mammalia</taxon>
        <taxon>Eutheria</taxon>
        <taxon>Euarchontoglires</taxon>
        <taxon>Primates</taxon>
        <taxon>Haplorrhini</taxon>
        <taxon>Catarrhini</taxon>
        <taxon>Cercopithecidae</taxon>
        <taxon>Cercopithecinae</taxon>
        <taxon>Macaca</taxon>
    </lineage>
</organism>
<dbReference type="Proteomes" id="UP000233100">
    <property type="component" value="Chromosome 15"/>
</dbReference>
<evidence type="ECO:0000313" key="3">
    <source>
        <dbReference type="Proteomes" id="UP000233100"/>
    </source>
</evidence>
<keyword evidence="3" id="KW-1185">Reference proteome</keyword>
<dbReference type="Ensembl" id="ENSMFAT00000098667.1">
    <property type="protein sequence ID" value="ENSMFAP00000056359.1"/>
    <property type="gene ID" value="ENSMFAG00000065092.1"/>
</dbReference>
<reference evidence="2" key="3">
    <citation type="submission" date="2025-09" db="UniProtKB">
        <authorList>
            <consortium name="Ensembl"/>
        </authorList>
    </citation>
    <scope>IDENTIFICATION</scope>
</reference>
<evidence type="ECO:0000256" key="1">
    <source>
        <dbReference type="SAM" id="MobiDB-lite"/>
    </source>
</evidence>
<protein>
    <submittedName>
        <fullName evidence="2">Uncharacterized protein</fullName>
    </submittedName>
</protein>
<reference evidence="2" key="2">
    <citation type="submission" date="2025-08" db="UniProtKB">
        <authorList>
            <consortium name="Ensembl"/>
        </authorList>
    </citation>
    <scope>IDENTIFICATION</scope>
</reference>
<feature type="compositionally biased region" description="Low complexity" evidence="1">
    <location>
        <begin position="97"/>
        <end position="106"/>
    </location>
</feature>
<sequence length="334" mass="34556">MDCSPAGMFLSRPGACSDPTSFFRAENIFPLGRPSPGAAGELSGGGQGVRLAPCPGGPGPPGGRSRRGQRPGRSLERRLGNLSGCCSARAPAASGAAALQASAPPSWRRLGGTRGARGYRASRGPWGAAPAAGACAGRSGAQFPARAASPLRTSPRILRARCSSPRARSPQRPQQSWKNVYLCNKAGSGAAGLLLLLLGRLELRLDQPLRLLLDLGARRDVAVVHVGELEGVCGRRQRLAPGASPPRHSRPTRLSPPPSTDPSQGKAPFSRADTVNGGLSALRGCGLCRFLPARGYLLGPGHRLHSVSQSNCRPQPSSATLLPCSGSARGITQM</sequence>
<accession>A0A7N9CSN5</accession>
<name>A0A7N9CSN5_MACFA</name>
<dbReference type="AlphaFoldDB" id="A0A7N9CSN5"/>
<feature type="region of interest" description="Disordered" evidence="1">
    <location>
        <begin position="237"/>
        <end position="272"/>
    </location>
</feature>
<evidence type="ECO:0000313" key="2">
    <source>
        <dbReference type="Ensembl" id="ENSMFAP00000056359.1"/>
    </source>
</evidence>
<feature type="region of interest" description="Disordered" evidence="1">
    <location>
        <begin position="97"/>
        <end position="125"/>
    </location>
</feature>
<proteinExistence type="predicted"/>
<feature type="region of interest" description="Disordered" evidence="1">
    <location>
        <begin position="34"/>
        <end position="76"/>
    </location>
</feature>